<keyword evidence="3" id="KW-0548">Nucleotidyltransferase</keyword>
<evidence type="ECO:0000256" key="3">
    <source>
        <dbReference type="ARBA" id="ARBA00022695"/>
    </source>
</evidence>
<dbReference type="AlphaFoldDB" id="Q6APV6"/>
<proteinExistence type="inferred from homology"/>
<feature type="domain" description="DNA polymerase III delta subunit-like C-terminal" evidence="8">
    <location>
        <begin position="306"/>
        <end position="444"/>
    </location>
</feature>
<dbReference type="HOGENOM" id="CLU_044694_6_0_7"/>
<dbReference type="EC" id="2.7.7.7" evidence="1"/>
<dbReference type="InterPro" id="IPR008921">
    <property type="entry name" value="DNA_pol3_clamp-load_cplx_C"/>
</dbReference>
<dbReference type="OrthoDB" id="5430039at2"/>
<dbReference type="InterPro" id="IPR027417">
    <property type="entry name" value="P-loop_NTPase"/>
</dbReference>
<dbReference type="Gene3D" id="1.20.272.10">
    <property type="match status" value="1"/>
</dbReference>
<protein>
    <recommendedName>
        <fullName evidence="1">DNA-directed DNA polymerase</fullName>
        <ecNumber evidence="1">2.7.7.7</ecNumber>
    </recommendedName>
</protein>
<dbReference type="EMBL" id="CR522870">
    <property type="protein sequence ID" value="CAG35617.1"/>
    <property type="molecule type" value="Genomic_DNA"/>
</dbReference>
<evidence type="ECO:0000256" key="6">
    <source>
        <dbReference type="ARBA" id="ARBA00034754"/>
    </source>
</evidence>
<dbReference type="PANTHER" id="PTHR34388">
    <property type="entry name" value="DNA POLYMERASE III SUBUNIT DELTA"/>
    <property type="match status" value="1"/>
</dbReference>
<keyword evidence="4" id="KW-0235">DNA replication</keyword>
<dbReference type="SUPFAM" id="SSF48019">
    <property type="entry name" value="post-AAA+ oligomerization domain-like"/>
    <property type="match status" value="1"/>
</dbReference>
<dbReference type="Proteomes" id="UP000000602">
    <property type="component" value="Chromosome"/>
</dbReference>
<evidence type="ECO:0000259" key="8">
    <source>
        <dbReference type="Pfam" id="PF21694"/>
    </source>
</evidence>
<evidence type="ECO:0000256" key="1">
    <source>
        <dbReference type="ARBA" id="ARBA00012417"/>
    </source>
</evidence>
<dbReference type="InterPro" id="IPR048466">
    <property type="entry name" value="DNA_pol3_delta-like_C"/>
</dbReference>
<evidence type="ECO:0000256" key="7">
    <source>
        <dbReference type="ARBA" id="ARBA00049244"/>
    </source>
</evidence>
<dbReference type="GO" id="GO:0003677">
    <property type="term" value="F:DNA binding"/>
    <property type="evidence" value="ECO:0007669"/>
    <property type="project" value="InterPro"/>
</dbReference>
<comment type="similarity">
    <text evidence="6">Belongs to the DNA polymerase HolA subunit family.</text>
</comment>
<dbReference type="Pfam" id="PF21694">
    <property type="entry name" value="DNA_pol3_delta_C"/>
    <property type="match status" value="1"/>
</dbReference>
<evidence type="ECO:0000313" key="10">
    <source>
        <dbReference type="Proteomes" id="UP000000602"/>
    </source>
</evidence>
<gene>
    <name evidence="9" type="ordered locus">DP0888</name>
</gene>
<dbReference type="PANTHER" id="PTHR34388:SF1">
    <property type="entry name" value="DNA POLYMERASE III SUBUNIT DELTA"/>
    <property type="match status" value="1"/>
</dbReference>
<keyword evidence="10" id="KW-1185">Reference proteome</keyword>
<dbReference type="Gene3D" id="1.10.8.60">
    <property type="match status" value="1"/>
</dbReference>
<dbReference type="Gene3D" id="3.40.50.300">
    <property type="entry name" value="P-loop containing nucleotide triphosphate hydrolases"/>
    <property type="match status" value="1"/>
</dbReference>
<evidence type="ECO:0000256" key="4">
    <source>
        <dbReference type="ARBA" id="ARBA00022705"/>
    </source>
</evidence>
<evidence type="ECO:0000313" key="9">
    <source>
        <dbReference type="EMBL" id="CAG35617.1"/>
    </source>
</evidence>
<dbReference type="NCBIfam" id="TIGR01128">
    <property type="entry name" value="holA"/>
    <property type="match status" value="1"/>
</dbReference>
<dbReference type="GO" id="GO:0003887">
    <property type="term" value="F:DNA-directed DNA polymerase activity"/>
    <property type="evidence" value="ECO:0007669"/>
    <property type="project" value="UniProtKB-KW"/>
</dbReference>
<dbReference type="RefSeq" id="WP_011188131.1">
    <property type="nucleotide sequence ID" value="NC_006138.1"/>
</dbReference>
<sequence>MADIKRTQFLQEIGKGQITESSLFLFYGERYLCQEAADALQKGLMERKGTIHKIDGATEDAGQTLSRLLSYSLLPGLQIYRVSESRIFQSKTIIEKIWKKAARAMRNGRLDAVLRYLTDMAKLGGLSAQSLKGDQVFSEIGKTHWKKFFGFDKPDEDISWADQIMATAPEEQTSSPTDLVDSYIQAFDRGLPAGNILILTAETVDKRQRFFSYCKKSATTIDCSVASGSNSAAQKDQLAVVQEQLNKTLGLFQKKMAADAVRLFIDRVGCHPVAVINEAEKLALYAGDRPKISIDDVRELTSQTREDALFEFTEALSSGQAAKSLIILKRILSNNIHSLAVLATLRNFYRRLLLIRGVQLKHRVPWQQMPAQQFQNSYLPSLKENDEWAELIKGHPFAVYNNFKRAAEYSPNSLKNLLILVHGAEYRVKSSFLPQQLLLEELTIAILRNKKI</sequence>
<comment type="catalytic activity">
    <reaction evidence="7">
        <text>DNA(n) + a 2'-deoxyribonucleoside 5'-triphosphate = DNA(n+1) + diphosphate</text>
        <dbReference type="Rhea" id="RHEA:22508"/>
        <dbReference type="Rhea" id="RHEA-COMP:17339"/>
        <dbReference type="Rhea" id="RHEA-COMP:17340"/>
        <dbReference type="ChEBI" id="CHEBI:33019"/>
        <dbReference type="ChEBI" id="CHEBI:61560"/>
        <dbReference type="ChEBI" id="CHEBI:173112"/>
        <dbReference type="EC" id="2.7.7.7"/>
    </reaction>
</comment>
<evidence type="ECO:0000256" key="5">
    <source>
        <dbReference type="ARBA" id="ARBA00022932"/>
    </source>
</evidence>
<dbReference type="eggNOG" id="COG1466">
    <property type="taxonomic scope" value="Bacteria"/>
</dbReference>
<dbReference type="GO" id="GO:0009360">
    <property type="term" value="C:DNA polymerase III complex"/>
    <property type="evidence" value="ECO:0007669"/>
    <property type="project" value="TreeGrafter"/>
</dbReference>
<evidence type="ECO:0000256" key="2">
    <source>
        <dbReference type="ARBA" id="ARBA00022679"/>
    </source>
</evidence>
<keyword evidence="5" id="KW-0239">DNA-directed DNA polymerase</keyword>
<keyword evidence="2" id="KW-0808">Transferase</keyword>
<dbReference type="STRING" id="177439.DP0888"/>
<reference evidence="10" key="1">
    <citation type="journal article" date="2004" name="Environ. Microbiol.">
        <title>The genome of Desulfotalea psychrophila, a sulfate-reducing bacterium from permanently cold Arctic sediments.</title>
        <authorList>
            <person name="Rabus R."/>
            <person name="Ruepp A."/>
            <person name="Frickey T."/>
            <person name="Rattei T."/>
            <person name="Fartmann B."/>
            <person name="Stark M."/>
            <person name="Bauer M."/>
            <person name="Zibat A."/>
            <person name="Lombardot T."/>
            <person name="Becker I."/>
            <person name="Amann J."/>
            <person name="Gellner K."/>
            <person name="Teeling H."/>
            <person name="Leuschner W.D."/>
            <person name="Gloeckner F.-O."/>
            <person name="Lupas A.N."/>
            <person name="Amann R."/>
            <person name="Klenk H.-P."/>
        </authorList>
    </citation>
    <scope>NUCLEOTIDE SEQUENCE [LARGE SCALE GENOMIC DNA]</scope>
    <source>
        <strain evidence="10">DSM 12343 / LSv54</strain>
    </source>
</reference>
<accession>Q6APV6</accession>
<name>Q6APV6_DESPS</name>
<dbReference type="GO" id="GO:0006261">
    <property type="term" value="P:DNA-templated DNA replication"/>
    <property type="evidence" value="ECO:0007669"/>
    <property type="project" value="TreeGrafter"/>
</dbReference>
<dbReference type="InterPro" id="IPR005790">
    <property type="entry name" value="DNA_polIII_delta"/>
</dbReference>
<dbReference type="KEGG" id="dps:DP0888"/>
<organism evidence="9 10">
    <name type="scientific">Desulfotalea psychrophila (strain LSv54 / DSM 12343)</name>
    <dbReference type="NCBI Taxonomy" id="177439"/>
    <lineage>
        <taxon>Bacteria</taxon>
        <taxon>Pseudomonadati</taxon>
        <taxon>Thermodesulfobacteriota</taxon>
        <taxon>Desulfobulbia</taxon>
        <taxon>Desulfobulbales</taxon>
        <taxon>Desulfocapsaceae</taxon>
        <taxon>Desulfotalea</taxon>
    </lineage>
</organism>